<comment type="subcellular location">
    <subcellularLocation>
        <location evidence="1">Cell outer membrane</location>
    </subcellularLocation>
</comment>
<sequence length="304" mass="32736">MNIMSRRTALFLSAMLAVPATSVSAQELEPASNLRTAQNEESINVFGALPDDLTGLAAGPEVEGFISARRGREMQITTPAGEATKVLVSDATEIKAKGGFLGLGRTQLAADALLNGLPVTVETVEWEGGLIASKIRFKDDDLETAEMIRGGTAQRFAEHDVAIEKNAMATEALRGRMGDIDQYNLKGTTNVHFDTGKWALSRQAEADLCATANQAEAMDNALLLVVGYTDSVGDEEYNQVLSEKRAGRVVNFLQQRCGWKPYRMLTPTGMSEADPLASNDTEAGKAQNRRVSVNILVSKAVDEL</sequence>
<dbReference type="Pfam" id="PF00691">
    <property type="entry name" value="OmpA"/>
    <property type="match status" value="1"/>
</dbReference>
<accession>A0A0F7KPT0</accession>
<keyword evidence="3" id="KW-0998">Cell outer membrane</keyword>
<evidence type="ECO:0000256" key="3">
    <source>
        <dbReference type="ARBA" id="ARBA00023237"/>
    </source>
</evidence>
<reference evidence="4" key="1">
    <citation type="submission" date="2015-05" db="EMBL/GenBank/DDBJ databases">
        <title>The complete genome of Altererythrobacter atlanticus strain 26DY36.</title>
        <authorList>
            <person name="Wu Y.-H."/>
            <person name="Cheng H."/>
            <person name="Wu X.-W."/>
        </authorList>
    </citation>
    <scope>NUCLEOTIDE SEQUENCE [LARGE SCALE GENOMIC DNA]</scope>
    <source>
        <strain evidence="4">26DY36</strain>
    </source>
</reference>
<dbReference type="OrthoDB" id="113254at2"/>
<proteinExistence type="predicted"/>
<evidence type="ECO:0000256" key="2">
    <source>
        <dbReference type="ARBA" id="ARBA00023136"/>
    </source>
</evidence>
<dbReference type="InterPro" id="IPR050330">
    <property type="entry name" value="Bact_OuterMem_StrucFunc"/>
</dbReference>
<dbReference type="KEGG" id="aay:WYH_00045"/>
<dbReference type="InterPro" id="IPR006665">
    <property type="entry name" value="OmpA-like"/>
</dbReference>
<dbReference type="SUPFAM" id="SSF103088">
    <property type="entry name" value="OmpA-like"/>
    <property type="match status" value="1"/>
</dbReference>
<evidence type="ECO:0000313" key="5">
    <source>
        <dbReference type="Proteomes" id="UP000034392"/>
    </source>
</evidence>
<name>A0A0F7KPT0_9SPHN</name>
<dbReference type="AlphaFoldDB" id="A0A0F7KPT0"/>
<evidence type="ECO:0000313" key="4">
    <source>
        <dbReference type="EMBL" id="AKH41112.1"/>
    </source>
</evidence>
<evidence type="ECO:0000256" key="1">
    <source>
        <dbReference type="ARBA" id="ARBA00004442"/>
    </source>
</evidence>
<organism evidence="4 5">
    <name type="scientific">Croceibacterium atlanticum</name>
    <dbReference type="NCBI Taxonomy" id="1267766"/>
    <lineage>
        <taxon>Bacteria</taxon>
        <taxon>Pseudomonadati</taxon>
        <taxon>Pseudomonadota</taxon>
        <taxon>Alphaproteobacteria</taxon>
        <taxon>Sphingomonadales</taxon>
        <taxon>Erythrobacteraceae</taxon>
        <taxon>Croceibacterium</taxon>
    </lineage>
</organism>
<dbReference type="Proteomes" id="UP000034392">
    <property type="component" value="Chromosome"/>
</dbReference>
<dbReference type="PRINTS" id="PR01021">
    <property type="entry name" value="OMPADOMAIN"/>
</dbReference>
<keyword evidence="2" id="KW-0472">Membrane</keyword>
<keyword evidence="5" id="KW-1185">Reference proteome</keyword>
<dbReference type="PANTHER" id="PTHR30329:SF21">
    <property type="entry name" value="LIPOPROTEIN YIAD-RELATED"/>
    <property type="match status" value="1"/>
</dbReference>
<dbReference type="PATRIC" id="fig|1267766.3.peg.46"/>
<dbReference type="Gene3D" id="3.30.1330.60">
    <property type="entry name" value="OmpA-like domain"/>
    <property type="match status" value="1"/>
</dbReference>
<dbReference type="InterPro" id="IPR036737">
    <property type="entry name" value="OmpA-like_sf"/>
</dbReference>
<dbReference type="PANTHER" id="PTHR30329">
    <property type="entry name" value="STATOR ELEMENT OF FLAGELLAR MOTOR COMPLEX"/>
    <property type="match status" value="1"/>
</dbReference>
<gene>
    <name evidence="4" type="primary">oprF</name>
    <name evidence="4" type="ORF">WYH_00045</name>
</gene>
<dbReference type="STRING" id="1267766.WYH_00045"/>
<dbReference type="PROSITE" id="PS51123">
    <property type="entry name" value="OMPA_2"/>
    <property type="match status" value="1"/>
</dbReference>
<protein>
    <submittedName>
        <fullName evidence="4">Outer membrane porin F</fullName>
    </submittedName>
</protein>
<dbReference type="InterPro" id="IPR006664">
    <property type="entry name" value="OMP_bac"/>
</dbReference>
<dbReference type="GO" id="GO:0009279">
    <property type="term" value="C:cell outer membrane"/>
    <property type="evidence" value="ECO:0007669"/>
    <property type="project" value="UniProtKB-SubCell"/>
</dbReference>
<dbReference type="EMBL" id="CP011452">
    <property type="protein sequence ID" value="AKH41112.1"/>
    <property type="molecule type" value="Genomic_DNA"/>
</dbReference>
<dbReference type="CDD" id="cd07185">
    <property type="entry name" value="OmpA_C-like"/>
    <property type="match status" value="1"/>
</dbReference>